<organism evidence="3 4">
    <name type="scientific">Pedobacter xixiisoli</name>
    <dbReference type="NCBI Taxonomy" id="1476464"/>
    <lineage>
        <taxon>Bacteria</taxon>
        <taxon>Pseudomonadati</taxon>
        <taxon>Bacteroidota</taxon>
        <taxon>Sphingobacteriia</taxon>
        <taxon>Sphingobacteriales</taxon>
        <taxon>Sphingobacteriaceae</taxon>
        <taxon>Pedobacter</taxon>
    </lineage>
</organism>
<accession>A0A285ZR26</accession>
<name>A0A285ZR26_9SPHI</name>
<evidence type="ECO:0000256" key="2">
    <source>
        <dbReference type="SAM" id="Phobius"/>
    </source>
</evidence>
<keyword evidence="2" id="KW-0812">Transmembrane</keyword>
<keyword evidence="2" id="KW-1133">Transmembrane helix</keyword>
<protein>
    <recommendedName>
        <fullName evidence="5">YtxH-like protein</fullName>
    </recommendedName>
</protein>
<keyword evidence="2" id="KW-0472">Membrane</keyword>
<evidence type="ECO:0000256" key="1">
    <source>
        <dbReference type="SAM" id="MobiDB-lite"/>
    </source>
</evidence>
<evidence type="ECO:0000313" key="4">
    <source>
        <dbReference type="Proteomes" id="UP000219281"/>
    </source>
</evidence>
<sequence length="105" mass="11324">MITNFLMPQRTSTNKVAIVAGVAALAGVALICAIPRTRKACGKWIGSAVDGLKNRFAEHKNAGNWERDLASAEKLKGPVEKRKNASKINVASAGTTNWKDEWSSE</sequence>
<evidence type="ECO:0008006" key="5">
    <source>
        <dbReference type="Google" id="ProtNLM"/>
    </source>
</evidence>
<dbReference type="OrthoDB" id="773322at2"/>
<dbReference type="RefSeq" id="WP_097128321.1">
    <property type="nucleotide sequence ID" value="NZ_OCMT01000001.1"/>
</dbReference>
<feature type="region of interest" description="Disordered" evidence="1">
    <location>
        <begin position="86"/>
        <end position="105"/>
    </location>
</feature>
<feature type="compositionally biased region" description="Polar residues" evidence="1">
    <location>
        <begin position="86"/>
        <end position="97"/>
    </location>
</feature>
<gene>
    <name evidence="3" type="ORF">SAMN06297358_0507</name>
</gene>
<reference evidence="4" key="1">
    <citation type="submission" date="2017-09" db="EMBL/GenBank/DDBJ databases">
        <authorList>
            <person name="Varghese N."/>
            <person name="Submissions S."/>
        </authorList>
    </citation>
    <scope>NUCLEOTIDE SEQUENCE [LARGE SCALE GENOMIC DNA]</scope>
    <source>
        <strain evidence="4">CGMCC 1.12803</strain>
    </source>
</reference>
<keyword evidence="4" id="KW-1185">Reference proteome</keyword>
<evidence type="ECO:0000313" key="3">
    <source>
        <dbReference type="EMBL" id="SOD12126.1"/>
    </source>
</evidence>
<feature type="transmembrane region" description="Helical" evidence="2">
    <location>
        <begin position="16"/>
        <end position="34"/>
    </location>
</feature>
<proteinExistence type="predicted"/>
<dbReference type="Proteomes" id="UP000219281">
    <property type="component" value="Unassembled WGS sequence"/>
</dbReference>
<dbReference type="AlphaFoldDB" id="A0A285ZR26"/>
<dbReference type="EMBL" id="OCMT01000001">
    <property type="protein sequence ID" value="SOD12126.1"/>
    <property type="molecule type" value="Genomic_DNA"/>
</dbReference>